<dbReference type="GeneID" id="20819195"/>
<dbReference type="VEuPathDB" id="FungiDB:H257_17199"/>
<gene>
    <name evidence="1" type="ORF">H257_17199</name>
</gene>
<dbReference type="EMBL" id="KI913213">
    <property type="protein sequence ID" value="ETV66296.1"/>
    <property type="molecule type" value="Genomic_DNA"/>
</dbReference>
<organism evidence="1">
    <name type="scientific">Aphanomyces astaci</name>
    <name type="common">Crayfish plague agent</name>
    <dbReference type="NCBI Taxonomy" id="112090"/>
    <lineage>
        <taxon>Eukaryota</taxon>
        <taxon>Sar</taxon>
        <taxon>Stramenopiles</taxon>
        <taxon>Oomycota</taxon>
        <taxon>Saprolegniomycetes</taxon>
        <taxon>Saprolegniales</taxon>
        <taxon>Verrucalvaceae</taxon>
        <taxon>Aphanomyces</taxon>
    </lineage>
</organism>
<name>W4FHJ4_APHAT</name>
<evidence type="ECO:0000313" key="1">
    <source>
        <dbReference type="EMBL" id="ETV66296.1"/>
    </source>
</evidence>
<proteinExistence type="predicted"/>
<protein>
    <submittedName>
        <fullName evidence="1">Uncharacterized protein</fullName>
    </submittedName>
</protein>
<reference evidence="1" key="1">
    <citation type="submission" date="2013-12" db="EMBL/GenBank/DDBJ databases">
        <title>The Genome Sequence of Aphanomyces astaci APO3.</title>
        <authorList>
            <consortium name="The Broad Institute Genomics Platform"/>
            <person name="Russ C."/>
            <person name="Tyler B."/>
            <person name="van West P."/>
            <person name="Dieguez-Uribeondo J."/>
            <person name="Young S.K."/>
            <person name="Zeng Q."/>
            <person name="Gargeya S."/>
            <person name="Fitzgerald M."/>
            <person name="Abouelleil A."/>
            <person name="Alvarado L."/>
            <person name="Chapman S.B."/>
            <person name="Gainer-Dewar J."/>
            <person name="Goldberg J."/>
            <person name="Griggs A."/>
            <person name="Gujja S."/>
            <person name="Hansen M."/>
            <person name="Howarth C."/>
            <person name="Imamovic A."/>
            <person name="Ireland A."/>
            <person name="Larimer J."/>
            <person name="McCowan C."/>
            <person name="Murphy C."/>
            <person name="Pearson M."/>
            <person name="Poon T.W."/>
            <person name="Priest M."/>
            <person name="Roberts A."/>
            <person name="Saif S."/>
            <person name="Shea T."/>
            <person name="Sykes S."/>
            <person name="Wortman J."/>
            <person name="Nusbaum C."/>
            <person name="Birren B."/>
        </authorList>
    </citation>
    <scope>NUCLEOTIDE SEQUENCE [LARGE SCALE GENOMIC DNA]</scope>
    <source>
        <strain evidence="1">APO3</strain>
    </source>
</reference>
<sequence>MDEYLAYSRHVEVLNHGIERYHLFDAVGGVHSFAAYFLLACKIQELDLESVAKATASLKMDTKVLDAFGC</sequence>
<dbReference type="RefSeq" id="XP_009844202.1">
    <property type="nucleotide sequence ID" value="XM_009845900.1"/>
</dbReference>
<accession>W4FHJ4</accession>
<dbReference type="AlphaFoldDB" id="W4FHJ4"/>